<dbReference type="Proteomes" id="UP001501138">
    <property type="component" value="Unassembled WGS sequence"/>
</dbReference>
<feature type="compositionally biased region" description="Polar residues" evidence="1">
    <location>
        <begin position="118"/>
        <end position="129"/>
    </location>
</feature>
<dbReference type="SUPFAM" id="SSF47413">
    <property type="entry name" value="lambda repressor-like DNA-binding domains"/>
    <property type="match status" value="1"/>
</dbReference>
<proteinExistence type="predicted"/>
<evidence type="ECO:0000256" key="1">
    <source>
        <dbReference type="SAM" id="MobiDB-lite"/>
    </source>
</evidence>
<evidence type="ECO:0000313" key="4">
    <source>
        <dbReference type="Proteomes" id="UP001501138"/>
    </source>
</evidence>
<dbReference type="Pfam" id="PF01381">
    <property type="entry name" value="HTH_3"/>
    <property type="match status" value="1"/>
</dbReference>
<evidence type="ECO:0000259" key="2">
    <source>
        <dbReference type="PROSITE" id="PS50943"/>
    </source>
</evidence>
<dbReference type="CDD" id="cd00093">
    <property type="entry name" value="HTH_XRE"/>
    <property type="match status" value="1"/>
</dbReference>
<dbReference type="RefSeq" id="WP_344245216.1">
    <property type="nucleotide sequence ID" value="NZ_BAAAPM010000002.1"/>
</dbReference>
<comment type="caution">
    <text evidence="3">The sequence shown here is derived from an EMBL/GenBank/DDBJ whole genome shotgun (WGS) entry which is preliminary data.</text>
</comment>
<dbReference type="InterPro" id="IPR001387">
    <property type="entry name" value="Cro/C1-type_HTH"/>
</dbReference>
<protein>
    <submittedName>
        <fullName evidence="3">Helix-turn-helix transcriptional regulator</fullName>
    </submittedName>
</protein>
<reference evidence="4" key="1">
    <citation type="journal article" date="2019" name="Int. J. Syst. Evol. Microbiol.">
        <title>The Global Catalogue of Microorganisms (GCM) 10K type strain sequencing project: providing services to taxonomists for standard genome sequencing and annotation.</title>
        <authorList>
            <consortium name="The Broad Institute Genomics Platform"/>
            <consortium name="The Broad Institute Genome Sequencing Center for Infectious Disease"/>
            <person name="Wu L."/>
            <person name="Ma J."/>
        </authorList>
    </citation>
    <scope>NUCLEOTIDE SEQUENCE [LARGE SCALE GENOMIC DNA]</scope>
    <source>
        <strain evidence="4">JCM 15589</strain>
    </source>
</reference>
<gene>
    <name evidence="3" type="ORF">GCM10009809_04510</name>
</gene>
<organism evidence="3 4">
    <name type="scientific">Isoptericola hypogeus</name>
    <dbReference type="NCBI Taxonomy" id="300179"/>
    <lineage>
        <taxon>Bacteria</taxon>
        <taxon>Bacillati</taxon>
        <taxon>Actinomycetota</taxon>
        <taxon>Actinomycetes</taxon>
        <taxon>Micrococcales</taxon>
        <taxon>Promicromonosporaceae</taxon>
        <taxon>Isoptericola</taxon>
    </lineage>
</organism>
<evidence type="ECO:0000313" key="3">
    <source>
        <dbReference type="EMBL" id="GAA1711233.1"/>
    </source>
</evidence>
<feature type="domain" description="HTH cro/C1-type" evidence="2">
    <location>
        <begin position="25"/>
        <end position="79"/>
    </location>
</feature>
<name>A0ABP4UWZ9_9MICO</name>
<feature type="region of interest" description="Disordered" evidence="1">
    <location>
        <begin position="108"/>
        <end position="129"/>
    </location>
</feature>
<dbReference type="SMART" id="SM00530">
    <property type="entry name" value="HTH_XRE"/>
    <property type="match status" value="1"/>
</dbReference>
<dbReference type="EMBL" id="BAAAPM010000002">
    <property type="protein sequence ID" value="GAA1711233.1"/>
    <property type="molecule type" value="Genomic_DNA"/>
</dbReference>
<dbReference type="InterPro" id="IPR010982">
    <property type="entry name" value="Lambda_DNA-bd_dom_sf"/>
</dbReference>
<dbReference type="PROSITE" id="PS50943">
    <property type="entry name" value="HTH_CROC1"/>
    <property type="match status" value="1"/>
</dbReference>
<sequence length="129" mass="13576">MTLVTGGGTQHVREPLLRHLVGAILRRARLRQGRTLQEVASAARMSTAYLSEVERGRKEASSEVLAAVCTALGIRLVDLVAQAHDALAASVEQQVRVLTSVPAGSSPVLPTSARHVRSATTSDTVTLAA</sequence>
<accession>A0ABP4UWZ9</accession>
<dbReference type="Gene3D" id="1.10.260.40">
    <property type="entry name" value="lambda repressor-like DNA-binding domains"/>
    <property type="match status" value="1"/>
</dbReference>
<keyword evidence="4" id="KW-1185">Reference proteome</keyword>